<feature type="transmembrane region" description="Helical" evidence="15">
    <location>
        <begin position="142"/>
        <end position="162"/>
    </location>
</feature>
<dbReference type="RefSeq" id="WP_204427499.1">
    <property type="nucleotide sequence ID" value="NZ_ARXL01000031.1"/>
</dbReference>
<dbReference type="Pfam" id="PF02600">
    <property type="entry name" value="DsbB"/>
    <property type="match status" value="1"/>
</dbReference>
<evidence type="ECO:0000256" key="1">
    <source>
        <dbReference type="ARBA" id="ARBA00004429"/>
    </source>
</evidence>
<dbReference type="InterPro" id="IPR050183">
    <property type="entry name" value="DsbB"/>
</dbReference>
<organism evidence="16 17">
    <name type="scientific">Alloalcanivorax marinus</name>
    <dbReference type="NCBI Taxonomy" id="1177169"/>
    <lineage>
        <taxon>Bacteria</taxon>
        <taxon>Pseudomonadati</taxon>
        <taxon>Pseudomonadota</taxon>
        <taxon>Gammaproteobacteria</taxon>
        <taxon>Oceanospirillales</taxon>
        <taxon>Alcanivoracaceae</taxon>
        <taxon>Alloalcanivorax</taxon>
    </lineage>
</organism>
<dbReference type="GO" id="GO:0015035">
    <property type="term" value="F:protein-disulfide reductase activity"/>
    <property type="evidence" value="ECO:0007669"/>
    <property type="project" value="UniProtKB-UniRule"/>
</dbReference>
<evidence type="ECO:0000256" key="15">
    <source>
        <dbReference type="SAM" id="Phobius"/>
    </source>
</evidence>
<keyword evidence="3 14" id="KW-0813">Transport</keyword>
<evidence type="ECO:0000256" key="13">
    <source>
        <dbReference type="ARBA" id="ARBA00023284"/>
    </source>
</evidence>
<evidence type="ECO:0000256" key="10">
    <source>
        <dbReference type="ARBA" id="ARBA00023136"/>
    </source>
</evidence>
<feature type="topological domain" description="Periplasmic" evidence="14">
    <location>
        <begin position="29"/>
        <end position="46"/>
    </location>
</feature>
<keyword evidence="17" id="KW-1185">Reference proteome</keyword>
<evidence type="ECO:0000256" key="7">
    <source>
        <dbReference type="ARBA" id="ARBA00022982"/>
    </source>
</evidence>
<keyword evidence="8 14" id="KW-1133">Transmembrane helix</keyword>
<dbReference type="PANTHER" id="PTHR36570:SF3">
    <property type="entry name" value="DISULFIDE BOND FORMATION PROTEIN B"/>
    <property type="match status" value="1"/>
</dbReference>
<evidence type="ECO:0000256" key="12">
    <source>
        <dbReference type="ARBA" id="ARBA00023186"/>
    </source>
</evidence>
<dbReference type="Gene3D" id="1.20.1550.10">
    <property type="entry name" value="DsbB-like"/>
    <property type="match status" value="1"/>
</dbReference>
<gene>
    <name evidence="14" type="primary">dsbB</name>
    <name evidence="16" type="ORF">LL252_15050</name>
</gene>
<comment type="caution">
    <text evidence="16">The sequence shown here is derived from an EMBL/GenBank/DDBJ whole genome shotgun (WGS) entry which is preliminary data.</text>
</comment>
<feature type="topological domain" description="Cytoplasmic" evidence="14">
    <location>
        <begin position="64"/>
        <end position="69"/>
    </location>
</feature>
<evidence type="ECO:0000313" key="16">
    <source>
        <dbReference type="EMBL" id="MCC4309889.1"/>
    </source>
</evidence>
<keyword evidence="5" id="KW-0997">Cell inner membrane</keyword>
<evidence type="ECO:0000256" key="6">
    <source>
        <dbReference type="ARBA" id="ARBA00022692"/>
    </source>
</evidence>
<dbReference type="InterPro" id="IPR023380">
    <property type="entry name" value="DsbB-like_sf"/>
</dbReference>
<keyword evidence="11 14" id="KW-1015">Disulfide bond</keyword>
<evidence type="ECO:0000256" key="3">
    <source>
        <dbReference type="ARBA" id="ARBA00022448"/>
    </source>
</evidence>
<feature type="transmembrane region" description="Helical" evidence="15">
    <location>
        <begin position="42"/>
        <end position="58"/>
    </location>
</feature>
<name>A0A9Q3UQV6_9GAMM</name>
<keyword evidence="9 14" id="KW-0560">Oxidoreductase</keyword>
<keyword evidence="4 14" id="KW-1003">Cell membrane</keyword>
<protein>
    <recommendedName>
        <fullName evidence="14">Disulfide bond formation protein B</fullName>
    </recommendedName>
    <alternativeName>
        <fullName evidence="14">Disulfide oxidoreductase</fullName>
    </alternativeName>
</protein>
<keyword evidence="12 14" id="KW-0143">Chaperone</keyword>
<dbReference type="EMBL" id="JAJGNA010000024">
    <property type="protein sequence ID" value="MCC4309889.1"/>
    <property type="molecule type" value="Genomic_DNA"/>
</dbReference>
<evidence type="ECO:0000256" key="8">
    <source>
        <dbReference type="ARBA" id="ARBA00022989"/>
    </source>
</evidence>
<comment type="function">
    <text evidence="14">Required for disulfide bond formation in some periplasmic proteins. Acts by oxidizing the DsbA protein.</text>
</comment>
<evidence type="ECO:0000313" key="17">
    <source>
        <dbReference type="Proteomes" id="UP001108027"/>
    </source>
</evidence>
<evidence type="ECO:0000256" key="5">
    <source>
        <dbReference type="ARBA" id="ARBA00022519"/>
    </source>
</evidence>
<feature type="disulfide bond" description="Redox-active" evidence="14">
    <location>
        <begin position="38"/>
        <end position="41"/>
    </location>
</feature>
<dbReference type="InterPro" id="IPR003752">
    <property type="entry name" value="DiS_bond_form_DsbB/BdbC"/>
</dbReference>
<dbReference type="InterPro" id="IPR022920">
    <property type="entry name" value="Disulphide_bond_form_DsbB"/>
</dbReference>
<comment type="caution">
    <text evidence="14">Lacks conserved residue(s) required for the propagation of feature annotation.</text>
</comment>
<reference evidence="16" key="1">
    <citation type="submission" date="2021-10" db="EMBL/GenBank/DDBJ databases">
        <title>The diversity and Nitrogen Metabolism of Culturable Nitrate-Utilizing Bacteria Within the Oxygen Minimum Zone of the Changjiang (Yangtze River)Estuary.</title>
        <authorList>
            <person name="Zhang D."/>
            <person name="Zheng J."/>
            <person name="Liu S."/>
            <person name="He W."/>
        </authorList>
    </citation>
    <scope>NUCLEOTIDE SEQUENCE</scope>
    <source>
        <strain evidence="16">FXH-223</strain>
    </source>
</reference>
<evidence type="ECO:0000256" key="4">
    <source>
        <dbReference type="ARBA" id="ARBA00022475"/>
    </source>
</evidence>
<evidence type="ECO:0000256" key="14">
    <source>
        <dbReference type="HAMAP-Rule" id="MF_00286"/>
    </source>
</evidence>
<keyword evidence="10 14" id="KW-0472">Membrane</keyword>
<dbReference type="SUPFAM" id="SSF158442">
    <property type="entry name" value="DsbB-like"/>
    <property type="match status" value="1"/>
</dbReference>
<evidence type="ECO:0000256" key="11">
    <source>
        <dbReference type="ARBA" id="ARBA00023157"/>
    </source>
</evidence>
<comment type="subcellular location">
    <subcellularLocation>
        <location evidence="1">Cell inner membrane</location>
        <topology evidence="1">Multi-pass membrane protein</topology>
    </subcellularLocation>
    <subcellularLocation>
        <location evidence="14">Cell membrane</location>
        <topology evidence="14">Multi-pass membrane protein</topology>
    </subcellularLocation>
</comment>
<proteinExistence type="inferred from homology"/>
<feature type="topological domain" description="Cytoplasmic" evidence="14">
    <location>
        <begin position="164"/>
        <end position="167"/>
    </location>
</feature>
<dbReference type="GO" id="GO:0009055">
    <property type="term" value="F:electron transfer activity"/>
    <property type="evidence" value="ECO:0007669"/>
    <property type="project" value="UniProtKB-UniRule"/>
</dbReference>
<dbReference type="GO" id="GO:0006457">
    <property type="term" value="P:protein folding"/>
    <property type="evidence" value="ECO:0007669"/>
    <property type="project" value="InterPro"/>
</dbReference>
<keyword evidence="6 14" id="KW-0812">Transmembrane</keyword>
<keyword evidence="13 14" id="KW-0676">Redox-active center</keyword>
<dbReference type="Proteomes" id="UP001108027">
    <property type="component" value="Unassembled WGS sequence"/>
</dbReference>
<accession>A0A9Q3UQV6</accession>
<dbReference type="AlphaFoldDB" id="A0A9Q3UQV6"/>
<feature type="transmembrane region" description="Helical" evidence="15">
    <location>
        <begin position="12"/>
        <end position="30"/>
    </location>
</feature>
<comment type="similarity">
    <text evidence="2 14">Belongs to the DsbB family.</text>
</comment>
<evidence type="ECO:0000256" key="2">
    <source>
        <dbReference type="ARBA" id="ARBA00008823"/>
    </source>
</evidence>
<dbReference type="HAMAP" id="MF_00286">
    <property type="entry name" value="DsbB"/>
    <property type="match status" value="1"/>
</dbReference>
<feature type="topological domain" description="Cytoplasmic" evidence="14">
    <location>
        <begin position="1"/>
        <end position="11"/>
    </location>
</feature>
<feature type="transmembrane region" description="Helical" evidence="15">
    <location>
        <begin position="70"/>
        <end position="91"/>
    </location>
</feature>
<keyword evidence="7 14" id="KW-0249">Electron transport</keyword>
<evidence type="ECO:0000256" key="9">
    <source>
        <dbReference type="ARBA" id="ARBA00023002"/>
    </source>
</evidence>
<dbReference type="GO" id="GO:0005886">
    <property type="term" value="C:plasma membrane"/>
    <property type="evidence" value="ECO:0007669"/>
    <property type="project" value="UniProtKB-SubCell"/>
</dbReference>
<dbReference type="PANTHER" id="PTHR36570">
    <property type="entry name" value="DISULFIDE BOND FORMATION PROTEIN B"/>
    <property type="match status" value="1"/>
</dbReference>
<sequence>MQSLIPAPRALNGLTLLACAAAFAGALYMQHVEGLEPCPLCIFQRIALIVVMVILLIATLHGPKGVGVRVYAVLTGLATLGGAAIAVRHLWLQSLPADEVPACGPTLDYMIDAFPLHEVLATVLSGSGECAEISWRFLGLTIPGWSLVVFGGVLVVALIQLFRPRRA</sequence>